<dbReference type="InterPro" id="IPR036349">
    <property type="entry name" value="Integrin_bsu_tail_dom_sf"/>
</dbReference>
<evidence type="ECO:0000256" key="19">
    <source>
        <dbReference type="ARBA" id="ARBA00023180"/>
    </source>
</evidence>
<evidence type="ECO:0000259" key="25">
    <source>
        <dbReference type="SMART" id="SM01241"/>
    </source>
</evidence>
<evidence type="ECO:0000256" key="12">
    <source>
        <dbReference type="ARBA" id="ARBA00022889"/>
    </source>
</evidence>
<dbReference type="SUPFAM" id="SSF69687">
    <property type="entry name" value="Integrin beta tail domain"/>
    <property type="match status" value="1"/>
</dbReference>
<dbReference type="InterPro" id="IPR012896">
    <property type="entry name" value="Integrin_bsu_tail"/>
</dbReference>
<feature type="domain" description="Integrin beta subunit cytoplasmic" evidence="25">
    <location>
        <begin position="557"/>
        <end position="603"/>
    </location>
</feature>
<proteinExistence type="inferred from homology"/>
<gene>
    <name evidence="27" type="primary">LOC107564862</name>
</gene>
<dbReference type="GO" id="GO:0016477">
    <property type="term" value="P:cell migration"/>
    <property type="evidence" value="ECO:0007669"/>
    <property type="project" value="TreeGrafter"/>
</dbReference>
<keyword evidence="12 21" id="KW-0130">Cell adhesion</keyword>
<dbReference type="Pfam" id="PF18372">
    <property type="entry name" value="I-EGF_1"/>
    <property type="match status" value="1"/>
</dbReference>
<dbReference type="GO" id="GO:0007229">
    <property type="term" value="P:integrin-mediated signaling pathway"/>
    <property type="evidence" value="ECO:0007669"/>
    <property type="project" value="UniProtKB-KW"/>
</dbReference>
<dbReference type="Proteomes" id="UP000472262">
    <property type="component" value="Unassembled WGS sequence"/>
</dbReference>
<dbReference type="InterPro" id="IPR015812">
    <property type="entry name" value="Integrin_bsu"/>
</dbReference>
<dbReference type="PANTHER" id="PTHR10082">
    <property type="entry name" value="INTEGRIN BETA SUBUNIT"/>
    <property type="match status" value="1"/>
</dbReference>
<keyword evidence="5" id="KW-0245">EGF-like domain</keyword>
<comment type="subcellular location">
    <subcellularLocation>
        <location evidence="1">Cell junction</location>
        <location evidence="1">Focal adhesion</location>
    </subcellularLocation>
    <subcellularLocation>
        <location evidence="2 21">Cell membrane</location>
        <topology evidence="2 21">Single-pass type I membrane protein</topology>
    </subcellularLocation>
</comment>
<dbReference type="Ensembl" id="ENSSGRT00000108732.1">
    <property type="protein sequence ID" value="ENSSGRP00000102252.1"/>
    <property type="gene ID" value="ENSSGRG00000050832.1"/>
</dbReference>
<dbReference type="Gene3D" id="2.10.25.10">
    <property type="entry name" value="Laminin"/>
    <property type="match status" value="2"/>
</dbReference>
<comment type="similarity">
    <text evidence="3 21">Belongs to the integrin beta chain family.</text>
</comment>
<dbReference type="FunFam" id="3.40.50.410:FF:000002">
    <property type="entry name" value="Integrin beta"/>
    <property type="match status" value="1"/>
</dbReference>
<dbReference type="SUPFAM" id="SSF69179">
    <property type="entry name" value="Integrin domains"/>
    <property type="match status" value="1"/>
</dbReference>
<dbReference type="Gene3D" id="3.40.50.410">
    <property type="entry name" value="von Willebrand factor, type A domain"/>
    <property type="match status" value="1"/>
</dbReference>
<evidence type="ECO:0000256" key="18">
    <source>
        <dbReference type="ARBA" id="ARBA00023170"/>
    </source>
</evidence>
<evidence type="ECO:0000256" key="3">
    <source>
        <dbReference type="ARBA" id="ARBA00007449"/>
    </source>
</evidence>
<feature type="domain" description="Integrin beta subunit VWA" evidence="24">
    <location>
        <begin position="1"/>
        <end position="357"/>
    </location>
</feature>
<dbReference type="Pfam" id="PF00362">
    <property type="entry name" value="Integrin_beta"/>
    <property type="match status" value="1"/>
</dbReference>
<comment type="subunit">
    <text evidence="20">Heterodimer of an alpha and a beta subunit. Interacts with FLNB. Interacts with HAX1. ITGAV:ITGB6 interacts with FBN1. ITGAV:ITGB6 interacts with TGFB1.</text>
</comment>
<dbReference type="FunFam" id="2.10.25.10:FF:000075">
    <property type="entry name" value="Integrin beta"/>
    <property type="match status" value="1"/>
</dbReference>
<dbReference type="GO" id="GO:0007160">
    <property type="term" value="P:cell-matrix adhesion"/>
    <property type="evidence" value="ECO:0007669"/>
    <property type="project" value="TreeGrafter"/>
</dbReference>
<dbReference type="AlphaFoldDB" id="A0A672SJK8"/>
<dbReference type="Gene3D" id="1.20.5.100">
    <property type="entry name" value="Cytochrome c1, transmembrane anchor, C-terminal"/>
    <property type="match status" value="1"/>
</dbReference>
<keyword evidence="6 21" id="KW-0812">Transmembrane</keyword>
<evidence type="ECO:0000256" key="22">
    <source>
        <dbReference type="SAM" id="Phobius"/>
    </source>
</evidence>
<dbReference type="GO" id="GO:0005925">
    <property type="term" value="C:focal adhesion"/>
    <property type="evidence" value="ECO:0007669"/>
    <property type="project" value="UniProtKB-SubCell"/>
</dbReference>
<keyword evidence="10" id="KW-0106">Calcium</keyword>
<evidence type="ECO:0000256" key="14">
    <source>
        <dbReference type="ARBA" id="ARBA00022989"/>
    </source>
</evidence>
<feature type="signal peptide" evidence="23">
    <location>
        <begin position="1"/>
        <end position="23"/>
    </location>
</feature>
<keyword evidence="13" id="KW-0965">Cell junction</keyword>
<dbReference type="GO" id="GO:0033627">
    <property type="term" value="P:cell adhesion mediated by integrin"/>
    <property type="evidence" value="ECO:0007669"/>
    <property type="project" value="TreeGrafter"/>
</dbReference>
<feature type="transmembrane region" description="Helical" evidence="22">
    <location>
        <begin position="536"/>
        <end position="556"/>
    </location>
</feature>
<evidence type="ECO:0000256" key="23">
    <source>
        <dbReference type="SAM" id="SignalP"/>
    </source>
</evidence>
<protein>
    <recommendedName>
        <fullName evidence="21">Integrin beta</fullName>
    </recommendedName>
</protein>
<evidence type="ECO:0000256" key="17">
    <source>
        <dbReference type="ARBA" id="ARBA00023157"/>
    </source>
</evidence>
<dbReference type="SUPFAM" id="SSF53300">
    <property type="entry name" value="vWA-like"/>
    <property type="match status" value="1"/>
</dbReference>
<dbReference type="FunFam" id="2.10.25.10:FF:000036">
    <property type="entry name" value="Integrin beta"/>
    <property type="match status" value="1"/>
</dbReference>
<dbReference type="InterPro" id="IPR057243">
    <property type="entry name" value="Integrin_I-EGF_CS"/>
</dbReference>
<dbReference type="SMART" id="SM01241">
    <property type="entry name" value="Integrin_b_cyt"/>
    <property type="match status" value="1"/>
</dbReference>
<dbReference type="Pfam" id="PF23105">
    <property type="entry name" value="EGF_integrin"/>
    <property type="match status" value="1"/>
</dbReference>
<accession>A0A672SJK8</accession>
<feature type="domain" description="Integrin beta subunit tail" evidence="26">
    <location>
        <begin position="450"/>
        <end position="533"/>
    </location>
</feature>
<dbReference type="PROSITE" id="PS00243">
    <property type="entry name" value="I_EGF_1"/>
    <property type="match status" value="1"/>
</dbReference>
<keyword evidence="16 22" id="KW-0472">Membrane</keyword>
<keyword evidence="8 23" id="KW-0732">Signal</keyword>
<evidence type="ECO:0000256" key="21">
    <source>
        <dbReference type="RuleBase" id="RU000633"/>
    </source>
</evidence>
<keyword evidence="17" id="KW-1015">Disulfide bond</keyword>
<evidence type="ECO:0000313" key="27">
    <source>
        <dbReference type="Ensembl" id="ENSSGRP00000102252.1"/>
    </source>
</evidence>
<feature type="chain" id="PRO_5025658058" description="Integrin beta" evidence="23">
    <location>
        <begin position="24"/>
        <end position="611"/>
    </location>
</feature>
<dbReference type="GO" id="GO:0009986">
    <property type="term" value="C:cell surface"/>
    <property type="evidence" value="ECO:0007669"/>
    <property type="project" value="TreeGrafter"/>
</dbReference>
<keyword evidence="15 21" id="KW-0401">Integrin</keyword>
<keyword evidence="19" id="KW-0325">Glycoprotein</keyword>
<keyword evidence="9" id="KW-0677">Repeat</keyword>
<evidence type="ECO:0000313" key="28">
    <source>
        <dbReference type="Proteomes" id="UP000472262"/>
    </source>
</evidence>
<dbReference type="Gene3D" id="2.60.40.1510">
    <property type="entry name" value="ntegrin, alpha v. Chain A, domain 3"/>
    <property type="match status" value="1"/>
</dbReference>
<dbReference type="InterPro" id="IPR040622">
    <property type="entry name" value="EGF_integrin_1"/>
</dbReference>
<reference evidence="27" key="2">
    <citation type="submission" date="2025-09" db="UniProtKB">
        <authorList>
            <consortium name="Ensembl"/>
        </authorList>
    </citation>
    <scope>IDENTIFICATION</scope>
</reference>
<keyword evidence="11" id="KW-0460">Magnesium</keyword>
<keyword evidence="7" id="KW-0479">Metal-binding</keyword>
<dbReference type="SMART" id="SM00187">
    <property type="entry name" value="INB"/>
    <property type="match status" value="1"/>
</dbReference>
<keyword evidence="28" id="KW-1185">Reference proteome</keyword>
<dbReference type="InterPro" id="IPR014836">
    <property type="entry name" value="Integrin_bsu_cyt_dom"/>
</dbReference>
<evidence type="ECO:0000256" key="20">
    <source>
        <dbReference type="ARBA" id="ARBA00046864"/>
    </source>
</evidence>
<evidence type="ECO:0000259" key="24">
    <source>
        <dbReference type="SMART" id="SM00187"/>
    </source>
</evidence>
<evidence type="ECO:0000256" key="15">
    <source>
        <dbReference type="ARBA" id="ARBA00023037"/>
    </source>
</evidence>
<evidence type="ECO:0000256" key="1">
    <source>
        <dbReference type="ARBA" id="ARBA00004246"/>
    </source>
</evidence>
<evidence type="ECO:0000256" key="6">
    <source>
        <dbReference type="ARBA" id="ARBA00022692"/>
    </source>
</evidence>
<dbReference type="FunFam" id="1.20.5.100:FF:000004">
    <property type="entry name" value="Integrin beta"/>
    <property type="match status" value="1"/>
</dbReference>
<dbReference type="GO" id="GO:0046872">
    <property type="term" value="F:metal ion binding"/>
    <property type="evidence" value="ECO:0007669"/>
    <property type="project" value="UniProtKB-KW"/>
</dbReference>
<keyword evidence="18" id="KW-0675">Receptor</keyword>
<keyword evidence="4" id="KW-1003">Cell membrane</keyword>
<evidence type="ECO:0000256" key="5">
    <source>
        <dbReference type="ARBA" id="ARBA00022536"/>
    </source>
</evidence>
<evidence type="ECO:0000256" key="16">
    <source>
        <dbReference type="ARBA" id="ARBA00023136"/>
    </source>
</evidence>
<organism evidence="27 28">
    <name type="scientific">Sinocyclocheilus grahami</name>
    <name type="common">Dianchi golden-line fish</name>
    <name type="synonym">Barbus grahami</name>
    <dbReference type="NCBI Taxonomy" id="75366"/>
    <lineage>
        <taxon>Eukaryota</taxon>
        <taxon>Metazoa</taxon>
        <taxon>Chordata</taxon>
        <taxon>Craniata</taxon>
        <taxon>Vertebrata</taxon>
        <taxon>Euteleostomi</taxon>
        <taxon>Actinopterygii</taxon>
        <taxon>Neopterygii</taxon>
        <taxon>Teleostei</taxon>
        <taxon>Ostariophysi</taxon>
        <taxon>Cypriniformes</taxon>
        <taxon>Cyprinidae</taxon>
        <taxon>Cyprininae</taxon>
        <taxon>Sinocyclocheilus</taxon>
    </lineage>
</organism>
<evidence type="ECO:0000256" key="11">
    <source>
        <dbReference type="ARBA" id="ARBA00022842"/>
    </source>
</evidence>
<dbReference type="GO" id="GO:0005178">
    <property type="term" value="F:integrin binding"/>
    <property type="evidence" value="ECO:0007669"/>
    <property type="project" value="TreeGrafter"/>
</dbReference>
<evidence type="ECO:0000256" key="4">
    <source>
        <dbReference type="ARBA" id="ARBA00022475"/>
    </source>
</evidence>
<dbReference type="PROSITE" id="PS52047">
    <property type="entry name" value="I_EGF_2"/>
    <property type="match status" value="1"/>
</dbReference>
<dbReference type="GO" id="GO:0098609">
    <property type="term" value="P:cell-cell adhesion"/>
    <property type="evidence" value="ECO:0007669"/>
    <property type="project" value="TreeGrafter"/>
</dbReference>
<evidence type="ECO:0000256" key="9">
    <source>
        <dbReference type="ARBA" id="ARBA00022737"/>
    </source>
</evidence>
<dbReference type="PANTHER" id="PTHR10082:SF11">
    <property type="entry name" value="INTEGRIN BETA-6"/>
    <property type="match status" value="1"/>
</dbReference>
<evidence type="ECO:0000256" key="10">
    <source>
        <dbReference type="ARBA" id="ARBA00022837"/>
    </source>
</evidence>
<dbReference type="SMART" id="SM01242">
    <property type="entry name" value="Integrin_B_tail"/>
    <property type="match status" value="1"/>
</dbReference>
<evidence type="ECO:0000256" key="13">
    <source>
        <dbReference type="ARBA" id="ARBA00022949"/>
    </source>
</evidence>
<name>A0A672SJK8_SINGR</name>
<evidence type="ECO:0000256" key="7">
    <source>
        <dbReference type="ARBA" id="ARBA00022723"/>
    </source>
</evidence>
<dbReference type="GO" id="GO:0034685">
    <property type="term" value="C:integrin alphav-beta6 complex"/>
    <property type="evidence" value="ECO:0007669"/>
    <property type="project" value="TreeGrafter"/>
</dbReference>
<dbReference type="InterPro" id="IPR036465">
    <property type="entry name" value="vWFA_dom_sf"/>
</dbReference>
<keyword evidence="14 22" id="KW-1133">Transmembrane helix</keyword>
<reference evidence="27" key="1">
    <citation type="submission" date="2025-08" db="UniProtKB">
        <authorList>
            <consortium name="Ensembl"/>
        </authorList>
    </citation>
    <scope>IDENTIFICATION</scope>
</reference>
<evidence type="ECO:0000256" key="2">
    <source>
        <dbReference type="ARBA" id="ARBA00004251"/>
    </source>
</evidence>
<evidence type="ECO:0000259" key="26">
    <source>
        <dbReference type="SMART" id="SM01242"/>
    </source>
</evidence>
<sequence length="611" mass="67481">CSKCCLFLYFLFMKLIHIQVQLTFQIQVQEPEDHPVDIYYLMDLSASMIDDLKMIKDLGSTLSKEMAELTSKFRLGFGSFVEKPVLPFIKITREELANPCRSVDYECLPTFGYRHLLSLTSSTDKFNEIISKQQVSANMDVPEGGFDAIMQAAVCGDRIGWQNNSMKLLVFVSDADSHFGMDSKMSGIVVPNDGECYLDDNNEYSMTAHLEYPTLGQLVDKLVENNILLIFAVTNNQRQNYENYASLIPGATVGVLASDSRNILELIMTSYKELRSEIDLEVLGNTEGLQISFTALCQDGTIIPGCKNCSNVKAGDVVSFNVTVELKGCLAGPRHFSLRPVGFQDALEIELESQCACDCHQTPEANSAYCSRGRGTLECGVCVCDPGFVGTKCECTEGQEQISDCAEKCSGLGECFCGQCVCHPSSFGRVYGPYCECDNFSCLRFRGELCGGQYPVSCVECYLKAKDPSDECAVKCNSLHATVSNSTDFEESRAALCTLKSEDHCLLSFSLVDSDHGSIIYNLKLYDCPEPPNAPLIALGVCMSVLIIGITLLVIWKFLVSVHDRKEVAKFEAEKTKAKWQSGTNPLFRSSTSTFKNVTYKSAGQQKTYIS</sequence>
<dbReference type="InterPro" id="IPR057073">
    <property type="entry name" value="EGF_integrin_2"/>
</dbReference>
<evidence type="ECO:0000256" key="8">
    <source>
        <dbReference type="ARBA" id="ARBA00022729"/>
    </source>
</evidence>
<dbReference type="InterPro" id="IPR002369">
    <property type="entry name" value="Integrin_bsu_VWA"/>
</dbReference>
<dbReference type="InterPro" id="IPR032695">
    <property type="entry name" value="Integrin_dom_sf"/>
</dbReference>
<dbReference type="PRINTS" id="PR01186">
    <property type="entry name" value="INTEGRINB"/>
</dbReference>
<dbReference type="Pfam" id="PF08725">
    <property type="entry name" value="Integrin_b_cyt"/>
    <property type="match status" value="1"/>
</dbReference>